<proteinExistence type="predicted"/>
<keyword evidence="3 5" id="KW-0863">Zinc-finger</keyword>
<dbReference type="EMBL" id="CAJNDS010001079">
    <property type="protein sequence ID" value="CAE7246403.1"/>
    <property type="molecule type" value="Genomic_DNA"/>
</dbReference>
<dbReference type="InterPro" id="IPR045877">
    <property type="entry name" value="ZFP36-like"/>
</dbReference>
<dbReference type="InterPro" id="IPR036855">
    <property type="entry name" value="Znf_CCCH_sf"/>
</dbReference>
<dbReference type="GO" id="GO:0008270">
    <property type="term" value="F:zinc ion binding"/>
    <property type="evidence" value="ECO:0007669"/>
    <property type="project" value="UniProtKB-KW"/>
</dbReference>
<feature type="domain" description="C3H1-type" evidence="7">
    <location>
        <begin position="23"/>
        <end position="49"/>
    </location>
</feature>
<dbReference type="PANTHER" id="PTHR12547:SF18">
    <property type="entry name" value="PROTEIN TIS11"/>
    <property type="match status" value="1"/>
</dbReference>
<keyword evidence="2" id="KW-0677">Repeat</keyword>
<keyword evidence="1 5" id="KW-0479">Metal-binding</keyword>
<keyword evidence="4 5" id="KW-0862">Zinc</keyword>
<dbReference type="Pfam" id="PF00642">
    <property type="entry name" value="zf-CCCH"/>
    <property type="match status" value="2"/>
</dbReference>
<evidence type="ECO:0000256" key="3">
    <source>
        <dbReference type="ARBA" id="ARBA00022771"/>
    </source>
</evidence>
<evidence type="ECO:0000313" key="9">
    <source>
        <dbReference type="EMBL" id="CAE7246403.1"/>
    </source>
</evidence>
<name>A0A812LGR3_9DINO</name>
<evidence type="ECO:0000313" key="8">
    <source>
        <dbReference type="EMBL" id="CAE7201808.1"/>
    </source>
</evidence>
<reference evidence="10" key="1">
    <citation type="submission" date="2021-02" db="EMBL/GenBank/DDBJ databases">
        <authorList>
            <person name="Dougan E. K."/>
            <person name="Rhodes N."/>
            <person name="Thang M."/>
            <person name="Chan C."/>
        </authorList>
    </citation>
    <scope>NUCLEOTIDE SEQUENCE</scope>
</reference>
<evidence type="ECO:0000256" key="4">
    <source>
        <dbReference type="ARBA" id="ARBA00022833"/>
    </source>
</evidence>
<feature type="region of interest" description="Disordered" evidence="6">
    <location>
        <begin position="89"/>
        <end position="111"/>
    </location>
</feature>
<evidence type="ECO:0000313" key="10">
    <source>
        <dbReference type="EMBL" id="CAE7246405.1"/>
    </source>
</evidence>
<organism evidence="10 11">
    <name type="scientific">Symbiodinium natans</name>
    <dbReference type="NCBI Taxonomy" id="878477"/>
    <lineage>
        <taxon>Eukaryota</taxon>
        <taxon>Sar</taxon>
        <taxon>Alveolata</taxon>
        <taxon>Dinophyceae</taxon>
        <taxon>Suessiales</taxon>
        <taxon>Symbiodiniaceae</taxon>
        <taxon>Symbiodinium</taxon>
    </lineage>
</organism>
<protein>
    <submittedName>
        <fullName evidence="10">Zfp36 protein</fullName>
    </submittedName>
</protein>
<gene>
    <name evidence="10" type="primary">Zfp36</name>
    <name evidence="9" type="ORF">SNAT2548_LOCUS11710</name>
    <name evidence="10" type="ORF">SNAT2548_LOCUS11711</name>
    <name evidence="8" type="ORF">SNAT2548_LOCUS6063</name>
</gene>
<evidence type="ECO:0000256" key="2">
    <source>
        <dbReference type="ARBA" id="ARBA00022737"/>
    </source>
</evidence>
<evidence type="ECO:0000256" key="5">
    <source>
        <dbReference type="PROSITE-ProRule" id="PRU00723"/>
    </source>
</evidence>
<evidence type="ECO:0000256" key="6">
    <source>
        <dbReference type="SAM" id="MobiDB-lite"/>
    </source>
</evidence>
<feature type="compositionally biased region" description="Low complexity" evidence="6">
    <location>
        <begin position="189"/>
        <end position="209"/>
    </location>
</feature>
<feature type="region of interest" description="Disordered" evidence="6">
    <location>
        <begin position="232"/>
        <end position="254"/>
    </location>
</feature>
<dbReference type="Proteomes" id="UP000604046">
    <property type="component" value="Unassembled WGS sequence"/>
</dbReference>
<dbReference type="InterPro" id="IPR000571">
    <property type="entry name" value="Znf_CCCH"/>
</dbReference>
<dbReference type="Gene3D" id="4.10.1000.10">
    <property type="entry name" value="Zinc finger, CCCH-type"/>
    <property type="match status" value="2"/>
</dbReference>
<sequence>MSAASPNVVLADDREAKRLEVHKKTRLCKFFTMGACTRGASCAFAHGPDQLRDQPDYSKTRLCADFVELGKCVEGKACKFAHSKSELRPGSAAKVGRPARTSNHAAKQTENEAEQAMRVLQTLRAQRALHEQAALKLMLQSACASAAAKVSKATCKEPTEKPTEKDVECCSQGNSFSRQTTWEGMETASAGFSRDSSAASASDNIVSDSTTLPDPCDGVELRVKNTFLEVKDETEQETAPLRKVQSLPLLAGVP</sequence>
<feature type="zinc finger region" description="C3H1-type" evidence="5">
    <location>
        <begin position="23"/>
        <end position="49"/>
    </location>
</feature>
<evidence type="ECO:0000313" key="11">
    <source>
        <dbReference type="Proteomes" id="UP000604046"/>
    </source>
</evidence>
<dbReference type="OrthoDB" id="410307at2759"/>
<feature type="domain" description="C3H1-type" evidence="7">
    <location>
        <begin position="57"/>
        <end position="85"/>
    </location>
</feature>
<keyword evidence="11" id="KW-1185">Reference proteome</keyword>
<dbReference type="PANTHER" id="PTHR12547">
    <property type="entry name" value="CCCH ZINC FINGER/TIS11-RELATED"/>
    <property type="match status" value="1"/>
</dbReference>
<dbReference type="PROSITE" id="PS50103">
    <property type="entry name" value="ZF_C3H1"/>
    <property type="match status" value="2"/>
</dbReference>
<dbReference type="SUPFAM" id="SSF90229">
    <property type="entry name" value="CCCH zinc finger"/>
    <property type="match status" value="2"/>
</dbReference>
<dbReference type="SMART" id="SM00356">
    <property type="entry name" value="ZnF_C3H1"/>
    <property type="match status" value="2"/>
</dbReference>
<dbReference type="AlphaFoldDB" id="A0A812LGR3"/>
<dbReference type="GO" id="GO:0003729">
    <property type="term" value="F:mRNA binding"/>
    <property type="evidence" value="ECO:0007669"/>
    <property type="project" value="InterPro"/>
</dbReference>
<feature type="zinc finger region" description="C3H1-type" evidence="5">
    <location>
        <begin position="57"/>
        <end position="85"/>
    </location>
</feature>
<feature type="region of interest" description="Disordered" evidence="6">
    <location>
        <begin position="189"/>
        <end position="217"/>
    </location>
</feature>
<dbReference type="EMBL" id="CAJNDS010001079">
    <property type="protein sequence ID" value="CAE7246405.1"/>
    <property type="molecule type" value="Genomic_DNA"/>
</dbReference>
<evidence type="ECO:0000259" key="7">
    <source>
        <dbReference type="PROSITE" id="PS50103"/>
    </source>
</evidence>
<comment type="caution">
    <text evidence="10">The sequence shown here is derived from an EMBL/GenBank/DDBJ whole genome shotgun (WGS) entry which is preliminary data.</text>
</comment>
<accession>A0A812LGR3</accession>
<dbReference type="EMBL" id="CAJNDS010000399">
    <property type="protein sequence ID" value="CAE7201808.1"/>
    <property type="molecule type" value="Genomic_DNA"/>
</dbReference>
<evidence type="ECO:0000256" key="1">
    <source>
        <dbReference type="ARBA" id="ARBA00022723"/>
    </source>
</evidence>